<reference evidence="1 2" key="1">
    <citation type="submission" date="2005-09" db="EMBL/GenBank/DDBJ databases">
        <authorList>
            <person name="Mural R.J."/>
            <person name="Li P.W."/>
            <person name="Adams M.D."/>
            <person name="Amanatides P.G."/>
            <person name="Baden-Tillson H."/>
            <person name="Barnstead M."/>
            <person name="Chin S.H."/>
            <person name="Dew I."/>
            <person name="Evans C.A."/>
            <person name="Ferriera S."/>
            <person name="Flanigan M."/>
            <person name="Fosler C."/>
            <person name="Glodek A."/>
            <person name="Gu Z."/>
            <person name="Holt R.A."/>
            <person name="Jennings D."/>
            <person name="Kraft C.L."/>
            <person name="Lu F."/>
            <person name="Nguyen T."/>
            <person name="Nusskern D.R."/>
            <person name="Pfannkoch C.M."/>
            <person name="Sitter C."/>
            <person name="Sutton G.G."/>
            <person name="Venter J.C."/>
            <person name="Wang Z."/>
            <person name="Woodage T."/>
            <person name="Zheng X.H."/>
            <person name="Zhong F."/>
        </authorList>
    </citation>
    <scope>NUCLEOTIDE SEQUENCE [LARGE SCALE GENOMIC DNA]</scope>
    <source>
        <strain>BN</strain>
        <strain evidence="2">Sprague-Dawley</strain>
    </source>
</reference>
<evidence type="ECO:0000313" key="2">
    <source>
        <dbReference type="Proteomes" id="UP000234681"/>
    </source>
</evidence>
<dbReference type="AlphaFoldDB" id="A6IG17"/>
<accession>A6IG17</accession>
<protein>
    <submittedName>
        <fullName evidence="1">RCG48780</fullName>
    </submittedName>
</protein>
<name>A6IG17_RAT</name>
<gene>
    <name evidence="1" type="ORF">rCG_48780</name>
</gene>
<dbReference type="EMBL" id="CH473960">
    <property type="protein sequence ID" value="EDM16882.1"/>
    <property type="molecule type" value="Genomic_DNA"/>
</dbReference>
<proteinExistence type="predicted"/>
<dbReference type="Proteomes" id="UP000234681">
    <property type="component" value="Chromosome 7"/>
</dbReference>
<sequence>MVKEAPSIPPCGSQVWVRTPGFGLASTKISLSVLFK</sequence>
<organism evidence="1 2">
    <name type="scientific">Rattus norvegicus</name>
    <name type="common">Rat</name>
    <dbReference type="NCBI Taxonomy" id="10116"/>
    <lineage>
        <taxon>Eukaryota</taxon>
        <taxon>Metazoa</taxon>
        <taxon>Chordata</taxon>
        <taxon>Craniata</taxon>
        <taxon>Vertebrata</taxon>
        <taxon>Euteleostomi</taxon>
        <taxon>Mammalia</taxon>
        <taxon>Eutheria</taxon>
        <taxon>Euarchontoglires</taxon>
        <taxon>Glires</taxon>
        <taxon>Rodentia</taxon>
        <taxon>Myomorpha</taxon>
        <taxon>Muroidea</taxon>
        <taxon>Muridae</taxon>
        <taxon>Murinae</taxon>
        <taxon>Rattus</taxon>
    </lineage>
</organism>
<evidence type="ECO:0000313" key="1">
    <source>
        <dbReference type="EMBL" id="EDM16882.1"/>
    </source>
</evidence>